<feature type="transmembrane region" description="Helical" evidence="1">
    <location>
        <begin position="383"/>
        <end position="403"/>
    </location>
</feature>
<protein>
    <recommendedName>
        <fullName evidence="4">Polysaccharide biosynthesis protein</fullName>
    </recommendedName>
</protein>
<dbReference type="RefSeq" id="WP_305001546.1">
    <property type="nucleotide sequence ID" value="NZ_JAUQUB010000001.1"/>
</dbReference>
<dbReference type="Proteomes" id="UP001241072">
    <property type="component" value="Unassembled WGS sequence"/>
</dbReference>
<dbReference type="EMBL" id="JAUQUB010000001">
    <property type="protein sequence ID" value="MDO7881131.1"/>
    <property type="molecule type" value="Genomic_DNA"/>
</dbReference>
<feature type="transmembrane region" description="Helical" evidence="1">
    <location>
        <begin position="287"/>
        <end position="308"/>
    </location>
</feature>
<keyword evidence="1" id="KW-0812">Transmembrane</keyword>
<feature type="transmembrane region" description="Helical" evidence="1">
    <location>
        <begin position="215"/>
        <end position="238"/>
    </location>
</feature>
<feature type="transmembrane region" description="Helical" evidence="1">
    <location>
        <begin position="328"/>
        <end position="351"/>
    </location>
</feature>
<sequence length="417" mass="43469">MSSADVTGSRRGFVLVTSATIVAGVGGYAITTILARGLGESYGLFAIFWSALYLVAGALSGIQQEVARATQPRTVTPRRPASVIVLALGAAAAAMVLVLVSSPLWVPTALGSEGWALLPPLTAGAGCFVLMTAAAGTMYGTHSWRVLAAFIVLDVAFRLLLVCILLPLGVGVVGLAWAAVVPYGLVLLVVVLPAWRTLFASSQLDVSYRAVTANVVRTVAAAASTAVIVSGFPLLIGFSSAGDDARMVSAVVFALTLTRAPIVVSTLSLQGYLLVQFRDHRASATRLMLRLFALLLLAAVLLAALAWWLGADAIVWLAGEDFRLPGWYVAALVGTSVATGWIMVAGTAALARGLHGGYSAGWVLTAIVAVVIMMLPIDLLVRSTLALGIAPLVGLAVHILALLRRRRRLELADPEVQ</sequence>
<name>A0ABT9BJD4_9MICO</name>
<proteinExistence type="predicted"/>
<feature type="transmembrane region" description="Helical" evidence="1">
    <location>
        <begin position="83"/>
        <end position="105"/>
    </location>
</feature>
<feature type="transmembrane region" description="Helical" evidence="1">
    <location>
        <begin position="146"/>
        <end position="168"/>
    </location>
</feature>
<organism evidence="2 3">
    <name type="scientific">Antiquaquibacter soli</name>
    <dbReference type="NCBI Taxonomy" id="3064523"/>
    <lineage>
        <taxon>Bacteria</taxon>
        <taxon>Bacillati</taxon>
        <taxon>Actinomycetota</taxon>
        <taxon>Actinomycetes</taxon>
        <taxon>Micrococcales</taxon>
        <taxon>Microbacteriaceae</taxon>
        <taxon>Antiquaquibacter</taxon>
    </lineage>
</organism>
<feature type="transmembrane region" description="Helical" evidence="1">
    <location>
        <begin position="250"/>
        <end position="275"/>
    </location>
</feature>
<feature type="transmembrane region" description="Helical" evidence="1">
    <location>
        <begin position="41"/>
        <end position="62"/>
    </location>
</feature>
<accession>A0ABT9BJD4</accession>
<feature type="transmembrane region" description="Helical" evidence="1">
    <location>
        <begin position="358"/>
        <end position="377"/>
    </location>
</feature>
<reference evidence="2 3" key="1">
    <citation type="submission" date="2023-07" db="EMBL/GenBank/DDBJ databases">
        <title>Protaetiibacter sp. nov WY-16 isolated from soil.</title>
        <authorList>
            <person name="Liu B."/>
            <person name="Wan Y."/>
        </authorList>
    </citation>
    <scope>NUCLEOTIDE SEQUENCE [LARGE SCALE GENOMIC DNA]</scope>
    <source>
        <strain evidence="2 3">WY-16</strain>
    </source>
</reference>
<evidence type="ECO:0008006" key="4">
    <source>
        <dbReference type="Google" id="ProtNLM"/>
    </source>
</evidence>
<evidence type="ECO:0000256" key="1">
    <source>
        <dbReference type="SAM" id="Phobius"/>
    </source>
</evidence>
<feature type="transmembrane region" description="Helical" evidence="1">
    <location>
        <begin position="117"/>
        <end position="139"/>
    </location>
</feature>
<keyword evidence="3" id="KW-1185">Reference proteome</keyword>
<keyword evidence="1" id="KW-1133">Transmembrane helix</keyword>
<feature type="transmembrane region" description="Helical" evidence="1">
    <location>
        <begin position="174"/>
        <end position="195"/>
    </location>
</feature>
<comment type="caution">
    <text evidence="2">The sequence shown here is derived from an EMBL/GenBank/DDBJ whole genome shotgun (WGS) entry which is preliminary data.</text>
</comment>
<evidence type="ECO:0000313" key="2">
    <source>
        <dbReference type="EMBL" id="MDO7881131.1"/>
    </source>
</evidence>
<keyword evidence="1" id="KW-0472">Membrane</keyword>
<evidence type="ECO:0000313" key="3">
    <source>
        <dbReference type="Proteomes" id="UP001241072"/>
    </source>
</evidence>
<feature type="transmembrane region" description="Helical" evidence="1">
    <location>
        <begin position="12"/>
        <end position="35"/>
    </location>
</feature>
<gene>
    <name evidence="2" type="ORF">Q5716_02710</name>
</gene>